<dbReference type="Proteomes" id="UP001201980">
    <property type="component" value="Unassembled WGS sequence"/>
</dbReference>
<comment type="caution">
    <text evidence="2">The sequence shown here is derived from an EMBL/GenBank/DDBJ whole genome shotgun (WGS) entry which is preliminary data.</text>
</comment>
<sequence>MMATPRRQLRQLFVAVALLLLWYLAVYSPTKTYIPRHRSNSRPELSDDILNNFSLDEDECSAAFPGLFDSIDEVVSKGVFSLRRTGQMVTGRITDGNIYIMREEKAGDMSNMMIKERAAALHQMSRAILTAPNPIPDILFMLNIHDNPFANSLSYARAADPDQATSAEHHVFTMPHFAYWHWMRLPFINSLANASTQIEAIEESTTFHDKIPKAVWRGTPWFGSPSNVELRKKLLSVTKDAVTGDTLPWADIESLKWENNGQSSSNALPIEDFCKYKYVVYTEGISYSGRLQYHQLCGSVMLTPAISWLQHTTHLVRPVWSSELLRSDENWEIPALRLDGHAPGGGPKHPDPYPNTRALRMWPATKTYSEEEANVVFVAPDWSDLEATIRFLEDHPSVAEGIARRQRETFYGGGYFSPAAETCYWRALIRGWAAVAQRPDGARSDSKGKVIDANGGQKVLDEDEDGFWDTEGTQWELWVLDHSIKPQSPRGSK</sequence>
<dbReference type="Pfam" id="PF05686">
    <property type="entry name" value="Glyco_transf_90"/>
    <property type="match status" value="1"/>
</dbReference>
<dbReference type="SMART" id="SM00672">
    <property type="entry name" value="CAP10"/>
    <property type="match status" value="1"/>
</dbReference>
<name>A0AAD5RM60_9PEZI</name>
<dbReference type="InterPro" id="IPR006598">
    <property type="entry name" value="CAP10"/>
</dbReference>
<accession>A0AAD5RM60</accession>
<proteinExistence type="predicted"/>
<dbReference type="AlphaFoldDB" id="A0AAD5RM60"/>
<dbReference type="PANTHER" id="PTHR12203:SF63">
    <property type="entry name" value="GLYCOSYL TRANSFERASE CAP10 DOMAIN-CONTAINING PROTEIN"/>
    <property type="match status" value="1"/>
</dbReference>
<evidence type="ECO:0000313" key="2">
    <source>
        <dbReference type="EMBL" id="KAJ2894351.1"/>
    </source>
</evidence>
<gene>
    <name evidence="2" type="ORF">MKZ38_007706</name>
</gene>
<keyword evidence="3" id="KW-1185">Reference proteome</keyword>
<evidence type="ECO:0000259" key="1">
    <source>
        <dbReference type="SMART" id="SM00672"/>
    </source>
</evidence>
<feature type="domain" description="Glycosyl transferase CAP10" evidence="1">
    <location>
        <begin position="134"/>
        <end position="432"/>
    </location>
</feature>
<protein>
    <recommendedName>
        <fullName evidence="1">Glycosyl transferase CAP10 domain-containing protein</fullName>
    </recommendedName>
</protein>
<reference evidence="2" key="1">
    <citation type="submission" date="2022-07" db="EMBL/GenBank/DDBJ databases">
        <title>Draft genome sequence of Zalerion maritima ATCC 34329, a (micro)plastics degrading marine fungus.</title>
        <authorList>
            <person name="Paco A."/>
            <person name="Goncalves M.F.M."/>
            <person name="Rocha-Santos T.A.P."/>
            <person name="Alves A."/>
        </authorList>
    </citation>
    <scope>NUCLEOTIDE SEQUENCE</scope>
    <source>
        <strain evidence="2">ATCC 34329</strain>
    </source>
</reference>
<organism evidence="2 3">
    <name type="scientific">Zalerion maritima</name>
    <dbReference type="NCBI Taxonomy" id="339359"/>
    <lineage>
        <taxon>Eukaryota</taxon>
        <taxon>Fungi</taxon>
        <taxon>Dikarya</taxon>
        <taxon>Ascomycota</taxon>
        <taxon>Pezizomycotina</taxon>
        <taxon>Sordariomycetes</taxon>
        <taxon>Lulworthiomycetidae</taxon>
        <taxon>Lulworthiales</taxon>
        <taxon>Lulworthiaceae</taxon>
        <taxon>Zalerion</taxon>
    </lineage>
</organism>
<evidence type="ECO:0000313" key="3">
    <source>
        <dbReference type="Proteomes" id="UP001201980"/>
    </source>
</evidence>
<dbReference type="PANTHER" id="PTHR12203">
    <property type="entry name" value="KDEL LYS-ASP-GLU-LEU CONTAINING - RELATED"/>
    <property type="match status" value="1"/>
</dbReference>
<dbReference type="InterPro" id="IPR051091">
    <property type="entry name" value="O-Glucosyltr/Glycosyltrsf_90"/>
</dbReference>
<dbReference type="EMBL" id="JAKWBI020000502">
    <property type="protein sequence ID" value="KAJ2894351.1"/>
    <property type="molecule type" value="Genomic_DNA"/>
</dbReference>